<dbReference type="SUPFAM" id="SSF53955">
    <property type="entry name" value="Lysozyme-like"/>
    <property type="match status" value="1"/>
</dbReference>
<dbReference type="EMBL" id="RRCT01000012">
    <property type="protein sequence ID" value="RQW74132.1"/>
    <property type="molecule type" value="Genomic_DNA"/>
</dbReference>
<feature type="domain" description="Glycosyl transferase family 51" evidence="18">
    <location>
        <begin position="67"/>
        <end position="232"/>
    </location>
</feature>
<evidence type="ECO:0000256" key="15">
    <source>
        <dbReference type="ARBA" id="ARBA00034000"/>
    </source>
</evidence>
<evidence type="ECO:0000256" key="10">
    <source>
        <dbReference type="ARBA" id="ARBA00022960"/>
    </source>
</evidence>
<dbReference type="GO" id="GO:0005886">
    <property type="term" value="C:plasma membrane"/>
    <property type="evidence" value="ECO:0007669"/>
    <property type="project" value="UniProtKB-SubCell"/>
</dbReference>
<dbReference type="PANTHER" id="PTHR32282:SF11">
    <property type="entry name" value="PENICILLIN-BINDING PROTEIN 1B"/>
    <property type="match status" value="1"/>
</dbReference>
<gene>
    <name evidence="19" type="ORF">EBB45_13380</name>
</gene>
<name>A0A3N9UNQ3_9BACI</name>
<evidence type="ECO:0000259" key="18">
    <source>
        <dbReference type="Pfam" id="PF00912"/>
    </source>
</evidence>
<dbReference type="RefSeq" id="WP_124765540.1">
    <property type="nucleotide sequence ID" value="NZ_JAFBDY010000011.1"/>
</dbReference>
<evidence type="ECO:0000256" key="13">
    <source>
        <dbReference type="ARBA" id="ARBA00023268"/>
    </source>
</evidence>
<evidence type="ECO:0000256" key="3">
    <source>
        <dbReference type="ARBA" id="ARBA00007739"/>
    </source>
</evidence>
<evidence type="ECO:0000256" key="14">
    <source>
        <dbReference type="ARBA" id="ARBA00023316"/>
    </source>
</evidence>
<evidence type="ECO:0000256" key="4">
    <source>
        <dbReference type="ARBA" id="ARBA00022475"/>
    </source>
</evidence>
<dbReference type="Proteomes" id="UP000274033">
    <property type="component" value="Unassembled WGS sequence"/>
</dbReference>
<keyword evidence="14" id="KW-0961">Cell wall biogenesis/degradation</keyword>
<dbReference type="InterPro" id="IPR012338">
    <property type="entry name" value="Beta-lactam/transpept-like"/>
</dbReference>
<dbReference type="InterPro" id="IPR001460">
    <property type="entry name" value="PCN-bd_Tpept"/>
</dbReference>
<keyword evidence="13" id="KW-0511">Multifunctional enzyme</keyword>
<keyword evidence="20" id="KW-1185">Reference proteome</keyword>
<dbReference type="Gene3D" id="3.40.710.10">
    <property type="entry name" value="DD-peptidase/beta-lactamase superfamily"/>
    <property type="match status" value="1"/>
</dbReference>
<evidence type="ECO:0000256" key="12">
    <source>
        <dbReference type="ARBA" id="ARBA00023136"/>
    </source>
</evidence>
<dbReference type="Pfam" id="PF00905">
    <property type="entry name" value="Transpeptidase"/>
    <property type="match status" value="1"/>
</dbReference>
<dbReference type="FunFam" id="1.10.3810.10:FF:000001">
    <property type="entry name" value="Penicillin-binding protein 1A"/>
    <property type="match status" value="1"/>
</dbReference>
<comment type="caution">
    <text evidence="19">The sequence shown here is derived from an EMBL/GenBank/DDBJ whole genome shotgun (WGS) entry which is preliminary data.</text>
</comment>
<dbReference type="GO" id="GO:0009002">
    <property type="term" value="F:serine-type D-Ala-D-Ala carboxypeptidase activity"/>
    <property type="evidence" value="ECO:0007669"/>
    <property type="project" value="UniProtKB-EC"/>
</dbReference>
<evidence type="ECO:0000256" key="2">
    <source>
        <dbReference type="ARBA" id="ARBA00007090"/>
    </source>
</evidence>
<evidence type="ECO:0000313" key="20">
    <source>
        <dbReference type="Proteomes" id="UP000274033"/>
    </source>
</evidence>
<dbReference type="Pfam" id="PF00912">
    <property type="entry name" value="Transgly"/>
    <property type="match status" value="1"/>
</dbReference>
<evidence type="ECO:0000256" key="7">
    <source>
        <dbReference type="ARBA" id="ARBA00022676"/>
    </source>
</evidence>
<dbReference type="AlphaFoldDB" id="A0A3N9UNQ3"/>
<dbReference type="GO" id="GO:0008658">
    <property type="term" value="F:penicillin binding"/>
    <property type="evidence" value="ECO:0007669"/>
    <property type="project" value="InterPro"/>
</dbReference>
<dbReference type="GO" id="GO:0006508">
    <property type="term" value="P:proteolysis"/>
    <property type="evidence" value="ECO:0007669"/>
    <property type="project" value="UniProtKB-KW"/>
</dbReference>
<dbReference type="OrthoDB" id="9766909at2"/>
<evidence type="ECO:0000256" key="6">
    <source>
        <dbReference type="ARBA" id="ARBA00022670"/>
    </source>
</evidence>
<keyword evidence="10" id="KW-0133">Cell shape</keyword>
<evidence type="ECO:0000256" key="9">
    <source>
        <dbReference type="ARBA" id="ARBA00022801"/>
    </source>
</evidence>
<dbReference type="GO" id="GO:0008360">
    <property type="term" value="P:regulation of cell shape"/>
    <property type="evidence" value="ECO:0007669"/>
    <property type="project" value="UniProtKB-KW"/>
</dbReference>
<dbReference type="GO" id="GO:0009252">
    <property type="term" value="P:peptidoglycan biosynthetic process"/>
    <property type="evidence" value="ECO:0007669"/>
    <property type="project" value="UniProtKB-KW"/>
</dbReference>
<feature type="domain" description="Penicillin-binding protein transpeptidase" evidence="17">
    <location>
        <begin position="348"/>
        <end position="596"/>
    </location>
</feature>
<keyword evidence="6" id="KW-0645">Protease</keyword>
<keyword evidence="12" id="KW-0472">Membrane</keyword>
<evidence type="ECO:0000256" key="11">
    <source>
        <dbReference type="ARBA" id="ARBA00022984"/>
    </source>
</evidence>
<dbReference type="InterPro" id="IPR023346">
    <property type="entry name" value="Lysozyme-like_dom_sf"/>
</dbReference>
<keyword evidence="9" id="KW-0378">Hydrolase</keyword>
<organism evidence="19 20">
    <name type="scientific">Lysinibacillus composti</name>
    <dbReference type="NCBI Taxonomy" id="720633"/>
    <lineage>
        <taxon>Bacteria</taxon>
        <taxon>Bacillati</taxon>
        <taxon>Bacillota</taxon>
        <taxon>Bacilli</taxon>
        <taxon>Bacillales</taxon>
        <taxon>Bacillaceae</taxon>
        <taxon>Lysinibacillus</taxon>
    </lineage>
</organism>
<proteinExistence type="inferred from homology"/>
<dbReference type="SUPFAM" id="SSF56601">
    <property type="entry name" value="beta-lactamase/transpeptidase-like"/>
    <property type="match status" value="1"/>
</dbReference>
<dbReference type="InterPro" id="IPR001264">
    <property type="entry name" value="Glyco_trans_51"/>
</dbReference>
<reference evidence="19 20" key="1">
    <citation type="journal article" date="2013" name="J. Microbiol.">
        <title>Lysinibacillus chungkukjangi sp. nov., isolated from Chungkukjang, Korean fermented soybean food.</title>
        <authorList>
            <person name="Kim S.J."/>
            <person name="Jang Y.H."/>
            <person name="Hamada M."/>
            <person name="Ahn J.H."/>
            <person name="Weon H.Y."/>
            <person name="Suzuki K."/>
            <person name="Whang K.S."/>
            <person name="Kwon S.W."/>
        </authorList>
    </citation>
    <scope>NUCLEOTIDE SEQUENCE [LARGE SCALE GENOMIC DNA]</scope>
    <source>
        <strain evidence="19 20">MCCC 1A12701</strain>
    </source>
</reference>
<comment type="similarity">
    <text evidence="2">In the C-terminal section; belongs to the transpeptidase family.</text>
</comment>
<evidence type="ECO:0000256" key="1">
    <source>
        <dbReference type="ARBA" id="ARBA00004236"/>
    </source>
</evidence>
<keyword evidence="4" id="KW-1003">Cell membrane</keyword>
<keyword evidence="7" id="KW-0328">Glycosyltransferase</keyword>
<sequence length="617" mass="70887">MKQSVGFLLIFCCFPLLIFLGAKISEEYSVAKEREQQLEDRIQLPIVENHHPITMVDRNGKIFNEEYIEWRQPMKFEDIPEVIKQIYLLSEDSQFYQHIGFDLSAIMRAVVVNSSEQSIQQGGSTITQQLVRMRYLSEEKSYERKLMELFYAHELETIYNKEQIFEMYLNEIYFGNQVYGIGAAASYYFQKPLSELSLAQMAFIAAIPNNPSLYDPLRNFNNTKARQERLIDILVEHNILTVEEAKIHKLEKITINTKQKIQKSPAYSTYVLEELKWLVAKNEGFDQQLNEATTIEEKEQINNELNHKIDQLLQSGIRIYTALDQNKQIEDEQTINSLLSINGLQASSVVVENNTREIVSVYAGKNYKKYDFHRAYQAARQPGSAFKPLIVYAPLFEETNYSPYSIVSGGRYCVENFCPQNYGGAVYGNVSISTAFKNSFNTSAVRLLHTIGIETGFQYLDRFNFQSLVQEDHTYSAALGGLTYGVTPVEMADAYSSFIDGSYEQIHSIRKVTDLQGKELYSWNHERETVWSTKTIGYMHSMLNDVVTSGTGRGLYTDSTYIGAKTGTTNDYKDFWLAGLTDRYTATVWVGFDTPKSMYSLEDDQIHFKIFNTIINN</sequence>
<accession>A0A3N9UNQ3</accession>
<keyword evidence="11" id="KW-0573">Peptidoglycan synthesis</keyword>
<dbReference type="InterPro" id="IPR050396">
    <property type="entry name" value="Glycosyltr_51/Transpeptidase"/>
</dbReference>
<dbReference type="GO" id="GO:0030288">
    <property type="term" value="C:outer membrane-bounded periplasmic space"/>
    <property type="evidence" value="ECO:0007669"/>
    <property type="project" value="TreeGrafter"/>
</dbReference>
<protein>
    <submittedName>
        <fullName evidence="19">Penicillin-binding protein</fullName>
    </submittedName>
</protein>
<evidence type="ECO:0000256" key="8">
    <source>
        <dbReference type="ARBA" id="ARBA00022679"/>
    </source>
</evidence>
<comment type="catalytic activity">
    <reaction evidence="16">
        <text>[GlcNAc-(1-&gt;4)-Mur2Ac(oyl-L-Ala-gamma-D-Glu-L-Lys-D-Ala-D-Ala)](n)-di-trans,octa-cis-undecaprenyl diphosphate + beta-D-GlcNAc-(1-&gt;4)-Mur2Ac(oyl-L-Ala-gamma-D-Glu-L-Lys-D-Ala-D-Ala)-di-trans,octa-cis-undecaprenyl diphosphate = [GlcNAc-(1-&gt;4)-Mur2Ac(oyl-L-Ala-gamma-D-Glu-L-Lys-D-Ala-D-Ala)](n+1)-di-trans,octa-cis-undecaprenyl diphosphate + di-trans,octa-cis-undecaprenyl diphosphate + H(+)</text>
        <dbReference type="Rhea" id="RHEA:23708"/>
        <dbReference type="Rhea" id="RHEA-COMP:9602"/>
        <dbReference type="Rhea" id="RHEA-COMP:9603"/>
        <dbReference type="ChEBI" id="CHEBI:15378"/>
        <dbReference type="ChEBI" id="CHEBI:58405"/>
        <dbReference type="ChEBI" id="CHEBI:60033"/>
        <dbReference type="ChEBI" id="CHEBI:78435"/>
        <dbReference type="EC" id="2.4.99.28"/>
    </reaction>
</comment>
<evidence type="ECO:0000256" key="5">
    <source>
        <dbReference type="ARBA" id="ARBA00022645"/>
    </source>
</evidence>
<dbReference type="GO" id="GO:0071555">
    <property type="term" value="P:cell wall organization"/>
    <property type="evidence" value="ECO:0007669"/>
    <property type="project" value="UniProtKB-KW"/>
</dbReference>
<dbReference type="Gene3D" id="1.10.3810.10">
    <property type="entry name" value="Biosynthetic peptidoglycan transglycosylase-like"/>
    <property type="match status" value="1"/>
</dbReference>
<evidence type="ECO:0000256" key="16">
    <source>
        <dbReference type="ARBA" id="ARBA00049902"/>
    </source>
</evidence>
<dbReference type="GO" id="GO:0008955">
    <property type="term" value="F:peptidoglycan glycosyltransferase activity"/>
    <property type="evidence" value="ECO:0007669"/>
    <property type="project" value="UniProtKB-EC"/>
</dbReference>
<comment type="subcellular location">
    <subcellularLocation>
        <location evidence="1">Cell membrane</location>
    </subcellularLocation>
</comment>
<dbReference type="InterPro" id="IPR036950">
    <property type="entry name" value="PBP_transglycosylase"/>
</dbReference>
<keyword evidence="8" id="KW-0808">Transferase</keyword>
<evidence type="ECO:0000259" key="17">
    <source>
        <dbReference type="Pfam" id="PF00905"/>
    </source>
</evidence>
<evidence type="ECO:0000313" key="19">
    <source>
        <dbReference type="EMBL" id="RQW74132.1"/>
    </source>
</evidence>
<comment type="catalytic activity">
    <reaction evidence="15">
        <text>Preferential cleavage: (Ac)2-L-Lys-D-Ala-|-D-Ala. Also transpeptidation of peptidyl-alanyl moieties that are N-acyl substituents of D-alanine.</text>
        <dbReference type="EC" id="3.4.16.4"/>
    </reaction>
</comment>
<comment type="similarity">
    <text evidence="3">In the N-terminal section; belongs to the glycosyltransferase 51 family.</text>
</comment>
<keyword evidence="5" id="KW-0121">Carboxypeptidase</keyword>
<dbReference type="PANTHER" id="PTHR32282">
    <property type="entry name" value="BINDING PROTEIN TRANSPEPTIDASE, PUTATIVE-RELATED"/>
    <property type="match status" value="1"/>
</dbReference>